<name>A0A4R6SG59_LABRH</name>
<evidence type="ECO:0000259" key="1">
    <source>
        <dbReference type="Pfam" id="PF01740"/>
    </source>
</evidence>
<evidence type="ECO:0000313" key="3">
    <source>
        <dbReference type="Proteomes" id="UP000295444"/>
    </source>
</evidence>
<sequence>MSRFDEPHDETTETATAQVLDVLILRGVGDLTSIRAAEEIVAPAFAGDPETAVVVDLSTVTYLSMEAVVPFVTLALRCAAQGTPLRVMASERAWRKLTSLGLHDMLPLEPSPADC</sequence>
<dbReference type="EMBL" id="SNXZ01000002">
    <property type="protein sequence ID" value="TDQ00675.1"/>
    <property type="molecule type" value="Genomic_DNA"/>
</dbReference>
<dbReference type="Gene3D" id="3.30.750.24">
    <property type="entry name" value="STAS domain"/>
    <property type="match status" value="1"/>
</dbReference>
<dbReference type="InterPro" id="IPR002645">
    <property type="entry name" value="STAS_dom"/>
</dbReference>
<accession>A0A4R6SG59</accession>
<dbReference type="AlphaFoldDB" id="A0A4R6SG59"/>
<proteinExistence type="predicted"/>
<reference evidence="2 3" key="1">
    <citation type="submission" date="2019-03" db="EMBL/GenBank/DDBJ databases">
        <title>Genomic Encyclopedia of Type Strains, Phase IV (KMG-IV): sequencing the most valuable type-strain genomes for metagenomic binning, comparative biology and taxonomic classification.</title>
        <authorList>
            <person name="Goeker M."/>
        </authorList>
    </citation>
    <scope>NUCLEOTIDE SEQUENCE [LARGE SCALE GENOMIC DNA]</scope>
    <source>
        <strain evidence="2 3">DSM 45361</strain>
    </source>
</reference>
<comment type="caution">
    <text evidence="2">The sequence shown here is derived from an EMBL/GenBank/DDBJ whole genome shotgun (WGS) entry which is preliminary data.</text>
</comment>
<dbReference type="Proteomes" id="UP000295444">
    <property type="component" value="Unassembled WGS sequence"/>
</dbReference>
<dbReference type="OrthoDB" id="3630331at2"/>
<dbReference type="RefSeq" id="WP_133849357.1">
    <property type="nucleotide sequence ID" value="NZ_SNXZ01000002.1"/>
</dbReference>
<gene>
    <name evidence="2" type="ORF">EV186_102536</name>
</gene>
<dbReference type="SUPFAM" id="SSF52091">
    <property type="entry name" value="SpoIIaa-like"/>
    <property type="match status" value="1"/>
</dbReference>
<feature type="domain" description="STAS" evidence="1">
    <location>
        <begin position="19"/>
        <end position="114"/>
    </location>
</feature>
<evidence type="ECO:0000313" key="2">
    <source>
        <dbReference type="EMBL" id="TDQ00675.1"/>
    </source>
</evidence>
<organism evidence="2 3">
    <name type="scientific">Labedaea rhizosphaerae</name>
    <dbReference type="NCBI Taxonomy" id="598644"/>
    <lineage>
        <taxon>Bacteria</taxon>
        <taxon>Bacillati</taxon>
        <taxon>Actinomycetota</taxon>
        <taxon>Actinomycetes</taxon>
        <taxon>Pseudonocardiales</taxon>
        <taxon>Pseudonocardiaceae</taxon>
        <taxon>Labedaea</taxon>
    </lineage>
</organism>
<dbReference type="Pfam" id="PF01740">
    <property type="entry name" value="STAS"/>
    <property type="match status" value="1"/>
</dbReference>
<keyword evidence="3" id="KW-1185">Reference proteome</keyword>
<dbReference type="InterPro" id="IPR036513">
    <property type="entry name" value="STAS_dom_sf"/>
</dbReference>
<protein>
    <submittedName>
        <fullName evidence="2">Anti-anti-sigma regulatory factor</fullName>
    </submittedName>
</protein>